<dbReference type="InterPro" id="IPR000674">
    <property type="entry name" value="Ald_Oxase/Xan_DH_a/b"/>
</dbReference>
<dbReference type="InterPro" id="IPR046867">
    <property type="entry name" value="AldOxase/xan_DH_MoCoBD2"/>
</dbReference>
<evidence type="ECO:0000256" key="3">
    <source>
        <dbReference type="SAM" id="MobiDB-lite"/>
    </source>
</evidence>
<protein>
    <submittedName>
        <fullName evidence="5">Michael hydratase/alcohol dehydrogenase large subunit</fullName>
    </submittedName>
</protein>
<evidence type="ECO:0000256" key="2">
    <source>
        <dbReference type="ARBA" id="ARBA00023002"/>
    </source>
</evidence>
<dbReference type="Pfam" id="PF20256">
    <property type="entry name" value="MoCoBD_2"/>
    <property type="match status" value="1"/>
</dbReference>
<dbReference type="EMBL" id="HQ201715">
    <property type="protein sequence ID" value="ADV16271.1"/>
    <property type="molecule type" value="Genomic_DNA"/>
</dbReference>
<dbReference type="PANTHER" id="PTHR11908">
    <property type="entry name" value="XANTHINE DEHYDROGENASE"/>
    <property type="match status" value="1"/>
</dbReference>
<dbReference type="AlphaFoldDB" id="E7DB80"/>
<dbReference type="InterPro" id="IPR036856">
    <property type="entry name" value="Ald_Oxase/Xan_DH_a/b_sf"/>
</dbReference>
<dbReference type="GO" id="GO:0016491">
    <property type="term" value="F:oxidoreductase activity"/>
    <property type="evidence" value="ECO:0007669"/>
    <property type="project" value="UniProtKB-KW"/>
</dbReference>
<dbReference type="InterPro" id="IPR008274">
    <property type="entry name" value="AldOxase/xan_DH_MoCoBD1"/>
</dbReference>
<reference evidence="5" key="1">
    <citation type="journal article" date="2011" name="Appl. Microbiol. Biotechnol.">
        <title>Purification, characterization, and cloning of a bifunctional molybdoenzyme with hydratase and alcohol dehydrogenase activity.</title>
        <authorList>
            <person name="Jin J."/>
            <person name="Straathof A.J."/>
            <person name="Pinkse M.W."/>
            <person name="Hanefeld U."/>
        </authorList>
    </citation>
    <scope>NUCLEOTIDE SEQUENCE</scope>
    <source>
        <strain evidence="5">DSMZ14773</strain>
    </source>
</reference>
<organism evidence="5">
    <name type="scientific">Alicycliphilus denitrificans</name>
    <dbReference type="NCBI Taxonomy" id="179636"/>
    <lineage>
        <taxon>Bacteria</taxon>
        <taxon>Pseudomonadati</taxon>
        <taxon>Pseudomonadota</taxon>
        <taxon>Betaproteobacteria</taxon>
        <taxon>Burkholderiales</taxon>
        <taxon>Comamonadaceae</taxon>
        <taxon>Alicycliphilus</taxon>
    </lineage>
</organism>
<dbReference type="Gene3D" id="3.30.365.10">
    <property type="entry name" value="Aldehyde oxidase/xanthine dehydrogenase, molybdopterin binding domain"/>
    <property type="match status" value="4"/>
</dbReference>
<dbReference type="InterPro" id="IPR037165">
    <property type="entry name" value="AldOxase/xan_DH_Mopterin-bd_sf"/>
</dbReference>
<dbReference type="PANTHER" id="PTHR11908:SF132">
    <property type="entry name" value="ALDEHYDE OXIDASE 1-RELATED"/>
    <property type="match status" value="1"/>
</dbReference>
<dbReference type="GO" id="GO:0005506">
    <property type="term" value="F:iron ion binding"/>
    <property type="evidence" value="ECO:0007669"/>
    <property type="project" value="InterPro"/>
</dbReference>
<dbReference type="Pfam" id="PF02738">
    <property type="entry name" value="MoCoBD_1"/>
    <property type="match status" value="1"/>
</dbReference>
<name>E7DB80_9BURK</name>
<dbReference type="SMART" id="SM01008">
    <property type="entry name" value="Ald_Xan_dh_C"/>
    <property type="match status" value="1"/>
</dbReference>
<feature type="region of interest" description="Disordered" evidence="3">
    <location>
        <begin position="1"/>
        <end position="23"/>
    </location>
</feature>
<dbReference type="SUPFAM" id="SSF56003">
    <property type="entry name" value="Molybdenum cofactor-binding domain"/>
    <property type="match status" value="1"/>
</dbReference>
<keyword evidence="1" id="KW-0500">Molybdenum</keyword>
<proteinExistence type="predicted"/>
<evidence type="ECO:0000313" key="5">
    <source>
        <dbReference type="EMBL" id="ADV16271.1"/>
    </source>
</evidence>
<feature type="domain" description="Aldehyde oxidase/xanthine dehydrogenase a/b hammerhead" evidence="4">
    <location>
        <begin position="41"/>
        <end position="151"/>
    </location>
</feature>
<dbReference type="Pfam" id="PF01315">
    <property type="entry name" value="Ald_Xan_dh_C"/>
    <property type="match status" value="1"/>
</dbReference>
<dbReference type="Gene3D" id="3.90.1170.50">
    <property type="entry name" value="Aldehyde oxidase/xanthine dehydrogenase, a/b hammerhead"/>
    <property type="match status" value="1"/>
</dbReference>
<evidence type="ECO:0000259" key="4">
    <source>
        <dbReference type="SMART" id="SM01008"/>
    </source>
</evidence>
<dbReference type="SUPFAM" id="SSF54665">
    <property type="entry name" value="CO dehydrogenase molybdoprotein N-domain-like"/>
    <property type="match status" value="1"/>
</dbReference>
<accession>E7DB80</accession>
<dbReference type="InterPro" id="IPR016208">
    <property type="entry name" value="Ald_Oxase/xanthine_DH-like"/>
</dbReference>
<sequence>MNAKYTPDVTIPPSTQREGVRSEPRWIGKSMKRVEDPRLLTGKGKYIDDIVLPNMAHAALLRSPYAHARIKSIDTSRAKALPGVIAVVTGREMAEKTGPTVTFSSPPVVQHAMAVDKVRHVGETVAAVVAEDRYIAEDALELIDVEFEELPIVTDPLLQAQARGDAVLHPERGESNVAMDRTFTFGPVDDDFARADVVVRRKLRWNRSEAQPIETSGAIADYDEGTGKLTVHCNTSMYNYVGWLCAASLGIPATHLNLVPVIAGGSFGSKLFLHKIIVLTASLSRIAGRPVKFIEDRLDHMTAADVHGCDRVYDAELALKRDGTMLALRYTVVDDYGAYLQYGYGTHGNTFAQIVGPYRINSVQGRVIAVLSNKAQQGAYRGFGSEVSNFVIERLTDAAARELGLDVVEIRRRNFIRPEEFPYLIPTGNLYDSGNYEKVLAEALRMFDMEGWRAKQAAARRQWRHIGIGLVTCQERSTFSATEFWSLNPPDQAGFTLTSSPEAVSMRIDPTGKVFVKLNSPFWGNSPETMATQIVAEALTVEPSDISIGYADTDSGFNGTGPGGSRYTVMLAGAVVTAVKTLRGKLFKLAGHMMECAEGDLELRNGKIGVKGVPAMEKSVAEVAIASHYFRLSFPNTPEFASGLETTAVYDHPLTTMPAADRSHLGIYYPIMGHMAHATAVEVDSATGKVSILDYVAVHDCGTVVNPMTLDGHVRGGTAQGIGTALYEHYRYDESGQLLTASLADYHMPTAHEMPADIRIGHVETPSPFTEFGIKGGGEGGRMATPAVLAQAVEDALSPFDVRIDEVPLTPIRLRELVRSAGKT</sequence>
<keyword evidence="2" id="KW-0560">Oxidoreductase</keyword>
<evidence type="ECO:0000256" key="1">
    <source>
        <dbReference type="ARBA" id="ARBA00022505"/>
    </source>
</evidence>